<keyword evidence="3" id="KW-0808">Transferase</keyword>
<dbReference type="RefSeq" id="WP_115877775.1">
    <property type="nucleotide sequence ID" value="NZ_QTTQ01000009.1"/>
</dbReference>
<comment type="caution">
    <text evidence="3">The sequence shown here is derived from an EMBL/GenBank/DDBJ whole genome shotgun (WGS) entry which is preliminary data.</text>
</comment>
<reference evidence="3 4" key="1">
    <citation type="submission" date="2018-08" db="EMBL/GenBank/DDBJ databases">
        <title>Genomic Encyclopedia of Type Strains, Phase III (KMG-III): the genomes of soil and plant-associated and newly described type strains.</title>
        <authorList>
            <person name="Whitman W."/>
        </authorList>
    </citation>
    <scope>NUCLEOTIDE SEQUENCE [LARGE SCALE GENOMIC DNA]</scope>
    <source>
        <strain evidence="3 4">325-5</strain>
    </source>
</reference>
<dbReference type="EMBL" id="QTTQ01000009">
    <property type="protein sequence ID" value="REE83090.1"/>
    <property type="molecule type" value="Genomic_DNA"/>
</dbReference>
<dbReference type="PANTHER" id="PTHR12526:SF630">
    <property type="entry name" value="GLYCOSYLTRANSFERASE"/>
    <property type="match status" value="1"/>
</dbReference>
<evidence type="ECO:0000313" key="4">
    <source>
        <dbReference type="Proteomes" id="UP000256429"/>
    </source>
</evidence>
<dbReference type="SUPFAM" id="SSF53756">
    <property type="entry name" value="UDP-Glycosyltransferase/glycogen phosphorylase"/>
    <property type="match status" value="1"/>
</dbReference>
<dbReference type="CDD" id="cd03820">
    <property type="entry name" value="GT4_AmsD-like"/>
    <property type="match status" value="1"/>
</dbReference>
<dbReference type="OrthoDB" id="9811239at2"/>
<proteinExistence type="predicted"/>
<gene>
    <name evidence="3" type="ORF">BX611_0370</name>
</gene>
<organism evidence="3 4">
    <name type="scientific">Lutibacter oceani</name>
    <dbReference type="NCBI Taxonomy" id="1853311"/>
    <lineage>
        <taxon>Bacteria</taxon>
        <taxon>Pseudomonadati</taxon>
        <taxon>Bacteroidota</taxon>
        <taxon>Flavobacteriia</taxon>
        <taxon>Flavobacteriales</taxon>
        <taxon>Flavobacteriaceae</taxon>
        <taxon>Lutibacter</taxon>
    </lineage>
</organism>
<dbReference type="Pfam" id="PF00534">
    <property type="entry name" value="Glycos_transf_1"/>
    <property type="match status" value="1"/>
</dbReference>
<dbReference type="AlphaFoldDB" id="A0A3D9RT16"/>
<protein>
    <submittedName>
        <fullName evidence="3">Glycosyltransferase involved in cell wall biosynthesis</fullName>
    </submittedName>
</protein>
<keyword evidence="4" id="KW-1185">Reference proteome</keyword>
<feature type="domain" description="Glycosyl transferase family 1" evidence="1">
    <location>
        <begin position="187"/>
        <end position="342"/>
    </location>
</feature>
<evidence type="ECO:0000259" key="2">
    <source>
        <dbReference type="Pfam" id="PF13439"/>
    </source>
</evidence>
<evidence type="ECO:0000259" key="1">
    <source>
        <dbReference type="Pfam" id="PF00534"/>
    </source>
</evidence>
<accession>A0A3D9RT16</accession>
<dbReference type="GO" id="GO:0016757">
    <property type="term" value="F:glycosyltransferase activity"/>
    <property type="evidence" value="ECO:0007669"/>
    <property type="project" value="InterPro"/>
</dbReference>
<evidence type="ECO:0000313" key="3">
    <source>
        <dbReference type="EMBL" id="REE83090.1"/>
    </source>
</evidence>
<dbReference type="Gene3D" id="3.40.50.2000">
    <property type="entry name" value="Glycogen Phosphorylase B"/>
    <property type="match status" value="2"/>
</dbReference>
<sequence length="367" mass="41187">MKLLYITNAINGSGGLERVLAVKASYLADKMGYEVHILTLNGGDKQPFYDFSQNIKFHDITVIGNPFNYLLSYRAGIKKTVKKIQPHIISVCDDGLKGMLFPVLFGKKIPVIYERHVSKQIENSTGSTSLAHSLKIKLKFAVMNVAGSKFHKFVVLTEGNLKEWKLNNIVVIPNPLPFNSGECATLTNKKVLVVGKQSYQKGYDRLLDIWSLVHDKFPDWSLEVYGKLNPTLGLEEKAKQFNIDKSLKFYPPIKDIQAKYKEAAIYVMTSRFEGFGMVLIEAMSYGVPCVAFDCPHGPADIIKDGEDGFLVANGDIDTFAAKLMALMENKALRQQLGTNALKDVNRFNVNEVVKKWDDLFQSLVHLK</sequence>
<feature type="domain" description="Glycosyltransferase subfamily 4-like N-terminal" evidence="2">
    <location>
        <begin position="14"/>
        <end position="175"/>
    </location>
</feature>
<dbReference type="InterPro" id="IPR028098">
    <property type="entry name" value="Glyco_trans_4-like_N"/>
</dbReference>
<name>A0A3D9RT16_9FLAO</name>
<dbReference type="Proteomes" id="UP000256429">
    <property type="component" value="Unassembled WGS sequence"/>
</dbReference>
<dbReference type="PANTHER" id="PTHR12526">
    <property type="entry name" value="GLYCOSYLTRANSFERASE"/>
    <property type="match status" value="1"/>
</dbReference>
<dbReference type="Pfam" id="PF13439">
    <property type="entry name" value="Glyco_transf_4"/>
    <property type="match status" value="1"/>
</dbReference>
<dbReference type="InterPro" id="IPR001296">
    <property type="entry name" value="Glyco_trans_1"/>
</dbReference>